<feature type="compositionally biased region" description="Pro residues" evidence="1">
    <location>
        <begin position="16"/>
        <end position="25"/>
    </location>
</feature>
<organism evidence="2 3">
    <name type="scientific">Penicillium frequentans</name>
    <dbReference type="NCBI Taxonomy" id="3151616"/>
    <lineage>
        <taxon>Eukaryota</taxon>
        <taxon>Fungi</taxon>
        <taxon>Dikarya</taxon>
        <taxon>Ascomycota</taxon>
        <taxon>Pezizomycotina</taxon>
        <taxon>Eurotiomycetes</taxon>
        <taxon>Eurotiomycetidae</taxon>
        <taxon>Eurotiales</taxon>
        <taxon>Aspergillaceae</taxon>
        <taxon>Penicillium</taxon>
    </lineage>
</organism>
<protein>
    <recommendedName>
        <fullName evidence="4">BTB domain-containing protein</fullName>
    </recommendedName>
</protein>
<dbReference type="InterPro" id="IPR011333">
    <property type="entry name" value="SKP1/BTB/POZ_sf"/>
</dbReference>
<dbReference type="SUPFAM" id="SSF54695">
    <property type="entry name" value="POZ domain"/>
    <property type="match status" value="1"/>
</dbReference>
<comment type="caution">
    <text evidence="2">The sequence shown here is derived from an EMBL/GenBank/DDBJ whole genome shotgun (WGS) entry which is preliminary data.</text>
</comment>
<dbReference type="Proteomes" id="UP001220324">
    <property type="component" value="Unassembled WGS sequence"/>
</dbReference>
<proteinExistence type="predicted"/>
<dbReference type="AlphaFoldDB" id="A0AAD6D6B7"/>
<dbReference type="PANTHER" id="PTHR47843">
    <property type="entry name" value="BTB DOMAIN-CONTAINING PROTEIN-RELATED"/>
    <property type="match status" value="1"/>
</dbReference>
<gene>
    <name evidence="2" type="ORF">N7494_000098</name>
</gene>
<evidence type="ECO:0000256" key="1">
    <source>
        <dbReference type="SAM" id="MobiDB-lite"/>
    </source>
</evidence>
<dbReference type="Gene3D" id="3.30.710.10">
    <property type="entry name" value="Potassium Channel Kv1.1, Chain A"/>
    <property type="match status" value="1"/>
</dbReference>
<dbReference type="EMBL" id="JAQIZZ010000001">
    <property type="protein sequence ID" value="KAJ5556183.1"/>
    <property type="molecule type" value="Genomic_DNA"/>
</dbReference>
<dbReference type="PANTHER" id="PTHR47843:SF5">
    <property type="entry name" value="BTB_POZ DOMAIN PROTEIN"/>
    <property type="match status" value="1"/>
</dbReference>
<accession>A0AAD6D6B7</accession>
<feature type="region of interest" description="Disordered" evidence="1">
    <location>
        <begin position="1"/>
        <end position="34"/>
    </location>
</feature>
<evidence type="ECO:0008006" key="4">
    <source>
        <dbReference type="Google" id="ProtNLM"/>
    </source>
</evidence>
<evidence type="ECO:0000313" key="3">
    <source>
        <dbReference type="Proteomes" id="UP001220324"/>
    </source>
</evidence>
<name>A0AAD6D6B7_9EURO</name>
<reference evidence="2 3" key="1">
    <citation type="journal article" date="2023" name="IMA Fungus">
        <title>Comparative genomic study of the Penicillium genus elucidates a diverse pangenome and 15 lateral gene transfer events.</title>
        <authorList>
            <person name="Petersen C."/>
            <person name="Sorensen T."/>
            <person name="Nielsen M.R."/>
            <person name="Sondergaard T.E."/>
            <person name="Sorensen J.L."/>
            <person name="Fitzpatrick D.A."/>
            <person name="Frisvad J.C."/>
            <person name="Nielsen K.L."/>
        </authorList>
    </citation>
    <scope>NUCLEOTIDE SEQUENCE [LARGE SCALE GENOMIC DNA]</scope>
    <source>
        <strain evidence="2 3">IBT 35679</strain>
    </source>
</reference>
<evidence type="ECO:0000313" key="2">
    <source>
        <dbReference type="EMBL" id="KAJ5556183.1"/>
    </source>
</evidence>
<keyword evidence="3" id="KW-1185">Reference proteome</keyword>
<sequence>MASSSRPASVAKLPTPAAPTFPTSPPNNMNPLGGLMDGTNYSDIEVVCGDRKFPAHKAIEASEKFNLGDKDAILIHVVLEFIYKGKYTVEGVALDVCAPTNTNSPGANLFELRKRKSTDTPDYMPQKRPMLIMADSPVLEDVVPERKEDVNLNAEAWASSWPSLTTCPASYFHARVYAEADYFMIDELKQYAKREFSFALAACDTTWRLKLLILELWSTRAAYKDLQVTLLRNIMHHSLGGKLNNVFICLDRDFIDSVPGFAHDVCWMYIIVQHHAKKNASV</sequence>